<proteinExistence type="predicted"/>
<dbReference type="CDD" id="cd10032">
    <property type="entry name" value="UDG-F6_HDG"/>
    <property type="match status" value="1"/>
</dbReference>
<dbReference type="NCBIfam" id="TIGR04274">
    <property type="entry name" value="hypoxanDNAglyco"/>
    <property type="match status" value="1"/>
</dbReference>
<dbReference type="InterPro" id="IPR026353">
    <property type="entry name" value="Hypoxan-DNA_Glyclase"/>
</dbReference>
<feature type="domain" description="Uracil-DNA glycosylase-like" evidence="1">
    <location>
        <begin position="23"/>
        <end position="175"/>
    </location>
</feature>
<dbReference type="Pfam" id="PF03167">
    <property type="entry name" value="UDG"/>
    <property type="match status" value="1"/>
</dbReference>
<dbReference type="AlphaFoldDB" id="A0A2G7TEK4"/>
<evidence type="ECO:0000259" key="1">
    <source>
        <dbReference type="SMART" id="SM00986"/>
    </source>
</evidence>
<evidence type="ECO:0000313" key="2">
    <source>
        <dbReference type="EMBL" id="PII37503.1"/>
    </source>
</evidence>
<organism evidence="2">
    <name type="scientific">Chryseobacterium sp. B5</name>
    <dbReference type="NCBI Taxonomy" id="2050562"/>
    <lineage>
        <taxon>Bacteria</taxon>
        <taxon>Pseudomonadati</taxon>
        <taxon>Bacteroidota</taxon>
        <taxon>Flavobacteriia</taxon>
        <taxon>Flavobacteriales</taxon>
        <taxon>Weeksellaceae</taxon>
        <taxon>Chryseobacterium group</taxon>
        <taxon>Chryseobacterium</taxon>
    </lineage>
</organism>
<gene>
    <name evidence="2" type="ORF">CTI11_00035</name>
</gene>
<comment type="caution">
    <text evidence="2">The sequence shown here is derived from an EMBL/GenBank/DDBJ whole genome shotgun (WGS) entry which is preliminary data.</text>
</comment>
<dbReference type="EMBL" id="PEKC01000001">
    <property type="protein sequence ID" value="PII37503.1"/>
    <property type="molecule type" value="Genomic_DNA"/>
</dbReference>
<dbReference type="SUPFAM" id="SSF52141">
    <property type="entry name" value="Uracil-DNA glycosylase-like"/>
    <property type="match status" value="1"/>
</dbReference>
<dbReference type="InterPro" id="IPR005122">
    <property type="entry name" value="Uracil-DNA_glycosylase-like"/>
</dbReference>
<name>A0A2G7TEK4_9FLAO</name>
<dbReference type="SMART" id="SM00987">
    <property type="entry name" value="UreE_C"/>
    <property type="match status" value="1"/>
</dbReference>
<dbReference type="InterPro" id="IPR036895">
    <property type="entry name" value="Uracil-DNA_glycosylase-like_sf"/>
</dbReference>
<protein>
    <submittedName>
        <fullName evidence="2">DNA-deoxyinosine glycosylase</fullName>
    </submittedName>
</protein>
<dbReference type="SMART" id="SM00986">
    <property type="entry name" value="UDG"/>
    <property type="match status" value="1"/>
</dbReference>
<accession>A0A2G7TEK4</accession>
<sequence>MPAMSLTVPDLPPPGAPRWQGLAPVADARTRALVLGSFPGLRSLQLQQYYAHPQNQFWPLLQALWPGHPQPGRDDYAGRCEWLLARGLGLWDVYASCEREGSLDSAIRAAEVNDFVALRTHCPQLALALHNGGESYKHAGRTQALGLAAVKLPSTSPANASWSFARKVQAWREALAAHQLL</sequence>
<reference evidence="2" key="1">
    <citation type="submission" date="2017-10" db="EMBL/GenBank/DDBJ databases">
        <title>Chryseobacterium sp. B5 is a hydrocarbonoclastic and plant growth promoting bacterium.</title>
        <authorList>
            <person name="Thijs S."/>
            <person name="Gkorezis P."/>
            <person name="Van Hamme J."/>
        </authorList>
    </citation>
    <scope>NUCLEOTIDE SEQUENCE</scope>
    <source>
        <strain evidence="2">B5</strain>
    </source>
</reference>
<dbReference type="Gene3D" id="3.40.470.10">
    <property type="entry name" value="Uracil-DNA glycosylase-like domain"/>
    <property type="match status" value="1"/>
</dbReference>